<dbReference type="Pfam" id="PF01627">
    <property type="entry name" value="Hpt"/>
    <property type="match status" value="1"/>
</dbReference>
<evidence type="ECO:0000313" key="3">
    <source>
        <dbReference type="EMBL" id="MUH37482.1"/>
    </source>
</evidence>
<sequence length="106" mass="12611">MMEQPNLKYIKELSGDDIEFEQKFISILKDEFPMEIAAYKEHIDSKETNEAADVVHKLKHKFNILSMEETYRFAVQFEEQLRTGKTDMDSDFRITLTRINDFLKTI</sequence>
<accession>A0A7X2ZW60</accession>
<reference evidence="3 4" key="1">
    <citation type="journal article" date="2019" name="Mar. Drugs">
        <title>Comparative Genomics and CAZyme Genome Repertoires of Marine Zobellia amurskyensis KMM 3526(T) and Zobellia laminariae KMM 3676(T).</title>
        <authorList>
            <person name="Chernysheva N."/>
            <person name="Bystritskaya E."/>
            <person name="Stenkova A."/>
            <person name="Golovkin I."/>
            <person name="Nedashkovskaya O."/>
            <person name="Isaeva M."/>
        </authorList>
    </citation>
    <scope>NUCLEOTIDE SEQUENCE [LARGE SCALE GENOMIC DNA]</scope>
    <source>
        <strain evidence="3 4">KMM 3526</strain>
    </source>
</reference>
<name>A0A7X2ZW60_9FLAO</name>
<keyword evidence="1" id="KW-0597">Phosphoprotein</keyword>
<dbReference type="Gene3D" id="1.20.120.160">
    <property type="entry name" value="HPT domain"/>
    <property type="match status" value="1"/>
</dbReference>
<dbReference type="AlphaFoldDB" id="A0A7X2ZW60"/>
<dbReference type="EMBL" id="RCNR01000041">
    <property type="protein sequence ID" value="MUH37482.1"/>
    <property type="molecule type" value="Genomic_DNA"/>
</dbReference>
<dbReference type="PROSITE" id="PS50894">
    <property type="entry name" value="HPT"/>
    <property type="match status" value="1"/>
</dbReference>
<dbReference type="SUPFAM" id="SSF47226">
    <property type="entry name" value="Histidine-containing phosphotransfer domain, HPT domain"/>
    <property type="match status" value="1"/>
</dbReference>
<dbReference type="Proteomes" id="UP000540519">
    <property type="component" value="Unassembled WGS sequence"/>
</dbReference>
<keyword evidence="4" id="KW-1185">Reference proteome</keyword>
<dbReference type="InterPro" id="IPR008207">
    <property type="entry name" value="Sig_transdc_His_kin_Hpt_dom"/>
</dbReference>
<feature type="modified residue" description="Phosphohistidine" evidence="1">
    <location>
        <position position="56"/>
    </location>
</feature>
<organism evidence="3 4">
    <name type="scientific">Zobellia amurskyensis</name>
    <dbReference type="NCBI Taxonomy" id="248905"/>
    <lineage>
        <taxon>Bacteria</taxon>
        <taxon>Pseudomonadati</taxon>
        <taxon>Bacteroidota</taxon>
        <taxon>Flavobacteriia</taxon>
        <taxon>Flavobacteriales</taxon>
        <taxon>Flavobacteriaceae</taxon>
        <taxon>Zobellia</taxon>
    </lineage>
</organism>
<evidence type="ECO:0000256" key="1">
    <source>
        <dbReference type="PROSITE-ProRule" id="PRU00110"/>
    </source>
</evidence>
<dbReference type="GO" id="GO:0004672">
    <property type="term" value="F:protein kinase activity"/>
    <property type="evidence" value="ECO:0007669"/>
    <property type="project" value="UniProtKB-ARBA"/>
</dbReference>
<protein>
    <submittedName>
        <fullName evidence="3">Hpt domain-containing protein</fullName>
    </submittedName>
</protein>
<evidence type="ECO:0000313" key="4">
    <source>
        <dbReference type="Proteomes" id="UP000540519"/>
    </source>
</evidence>
<feature type="domain" description="HPt" evidence="2">
    <location>
        <begin position="17"/>
        <end position="106"/>
    </location>
</feature>
<gene>
    <name evidence="3" type="ORF">D9O36_16650</name>
</gene>
<dbReference type="GO" id="GO:0000160">
    <property type="term" value="P:phosphorelay signal transduction system"/>
    <property type="evidence" value="ECO:0007669"/>
    <property type="project" value="InterPro"/>
</dbReference>
<comment type="caution">
    <text evidence="3">The sequence shown here is derived from an EMBL/GenBank/DDBJ whole genome shotgun (WGS) entry which is preliminary data.</text>
</comment>
<proteinExistence type="predicted"/>
<dbReference type="InterPro" id="IPR036641">
    <property type="entry name" value="HPT_dom_sf"/>
</dbReference>
<evidence type="ECO:0000259" key="2">
    <source>
        <dbReference type="PROSITE" id="PS50894"/>
    </source>
</evidence>